<feature type="region of interest" description="Disordered" evidence="1">
    <location>
        <begin position="113"/>
        <end position="153"/>
    </location>
</feature>
<comment type="caution">
    <text evidence="2">The sequence shown here is derived from an EMBL/GenBank/DDBJ whole genome shotgun (WGS) entry which is preliminary data.</text>
</comment>
<dbReference type="Proteomes" id="UP001333818">
    <property type="component" value="Unassembled WGS sequence"/>
</dbReference>
<feature type="region of interest" description="Disordered" evidence="1">
    <location>
        <begin position="25"/>
        <end position="90"/>
    </location>
</feature>
<organism evidence="2 3">
    <name type="scientific">Tumidithrix elongata BACA0141</name>
    <dbReference type="NCBI Taxonomy" id="2716417"/>
    <lineage>
        <taxon>Bacteria</taxon>
        <taxon>Bacillati</taxon>
        <taxon>Cyanobacteriota</taxon>
        <taxon>Cyanophyceae</taxon>
        <taxon>Pseudanabaenales</taxon>
        <taxon>Pseudanabaenaceae</taxon>
        <taxon>Tumidithrix</taxon>
        <taxon>Tumidithrix elongata</taxon>
    </lineage>
</organism>
<keyword evidence="3" id="KW-1185">Reference proteome</keyword>
<dbReference type="EMBL" id="JAZBJZ010000061">
    <property type="protein sequence ID" value="MEE3718031.1"/>
    <property type="molecule type" value="Genomic_DNA"/>
</dbReference>
<evidence type="ECO:0000313" key="2">
    <source>
        <dbReference type="EMBL" id="MEE3718031.1"/>
    </source>
</evidence>
<sequence length="153" mass="17411">MSLVDKAKEIVQTVEDKVHEVVSDLTRERKEHVKEESKPDDSLESVPHYDRHIVPAETAARQHREGENFGHTPHDPTDTKSIHTTDGYTVDNEGLVNNYAIEPEMYVDVPGDLRQKTEQEATESVHQFHELSEDEKGKLTSEHDLRHKGPGLV</sequence>
<accession>A0AAW9PYV3</accession>
<evidence type="ECO:0000313" key="3">
    <source>
        <dbReference type="Proteomes" id="UP001333818"/>
    </source>
</evidence>
<feature type="compositionally biased region" description="Basic and acidic residues" evidence="1">
    <location>
        <begin position="126"/>
        <end position="147"/>
    </location>
</feature>
<dbReference type="AlphaFoldDB" id="A0AAW9PYV3"/>
<protein>
    <submittedName>
        <fullName evidence="2">Uncharacterized protein</fullName>
    </submittedName>
</protein>
<dbReference type="InterPro" id="IPR048028">
    <property type="entry name" value="Psb34-like"/>
</dbReference>
<gene>
    <name evidence="2" type="ORF">V2H45_14920</name>
</gene>
<evidence type="ECO:0000256" key="1">
    <source>
        <dbReference type="SAM" id="MobiDB-lite"/>
    </source>
</evidence>
<dbReference type="Pfam" id="PF26394">
    <property type="entry name" value="Psb34"/>
    <property type="match status" value="1"/>
</dbReference>
<reference evidence="2" key="1">
    <citation type="submission" date="2024-01" db="EMBL/GenBank/DDBJ databases">
        <title>Bank of Algae and Cyanobacteria of the Azores (BACA) strain genomes.</title>
        <authorList>
            <person name="Luz R."/>
            <person name="Cordeiro R."/>
            <person name="Fonseca A."/>
            <person name="Goncalves V."/>
        </authorList>
    </citation>
    <scope>NUCLEOTIDE SEQUENCE</scope>
    <source>
        <strain evidence="2">BACA0141</strain>
    </source>
</reference>
<name>A0AAW9PYV3_9CYAN</name>
<proteinExistence type="predicted"/>
<feature type="compositionally biased region" description="Basic and acidic residues" evidence="1">
    <location>
        <begin position="25"/>
        <end position="83"/>
    </location>
</feature>
<dbReference type="RefSeq" id="WP_330484461.1">
    <property type="nucleotide sequence ID" value="NZ_JAZBJZ010000061.1"/>
</dbReference>